<protein>
    <submittedName>
        <fullName evidence="3">Molybdopterin-binding/glycosyltransferase family 2 protein</fullName>
    </submittedName>
</protein>
<gene>
    <name evidence="3" type="ORF">U1T56_06440</name>
</gene>
<dbReference type="InterPro" id="IPR029044">
    <property type="entry name" value="Nucleotide-diphossugar_trans"/>
</dbReference>
<dbReference type="PIRSF" id="PIRSF036626">
    <property type="entry name" value="MPTBd_MobAlike"/>
    <property type="match status" value="1"/>
</dbReference>
<accession>A0ABU8XNK0</accession>
<sequence length="538" mass="57217">MRFDRFALDAAEGAVLAHAVRADGILLKKGHRLSAEDIGRLRTAGVESVMAVRFDPEDVPEDEAAARLAGPAAGACIDVAPAFTGRANLHGSARGVLVVDVERVHRFNEIDEAITFATLPAYAVVEPKQMVATVKIIPFAVRKDFVERALAMLEEGPLVRVAPFRPWRAWLIQTELPSVAQKVLDKTVRVTRERVEHVGGELSGETRCPHEPEALAAAIRKAEASGCDMFLIAGASAITDRGDVLPAGIERAGGRILHFGMPVDPGNLLLLARLGERPVLGLPGCCRSPKLNGFDWVLERLAAGIEVTGRDIMRMGVGGLLMEIESRPQPREGGDRLAGPPKVAAVVLAAGQSRRMGGPNKLLLPIAGKPMVRHVVEAAVASRAAPVIVVLGHQQHEIRQALRGLKVQFVHNPDHAEGLSTSLKAGLAAVPAEADGAVVCLGDMPRVSAGLIDRLIGAFNPIERRAIVVPTRHGKRGNPVLWGRAYFPEMQAVAGDVGARHLIGRHADAVAEVETEDDAALLDIDTPEALAAFAGAQP</sequence>
<dbReference type="InterPro" id="IPR012184">
    <property type="entry name" value="Bifunc_Mopterin-bd"/>
</dbReference>
<dbReference type="SMART" id="SM00852">
    <property type="entry name" value="MoCF_biosynth"/>
    <property type="match status" value="1"/>
</dbReference>
<dbReference type="SUPFAM" id="SSF53448">
    <property type="entry name" value="Nucleotide-diphospho-sugar transferases"/>
    <property type="match status" value="1"/>
</dbReference>
<dbReference type="CDD" id="cd04182">
    <property type="entry name" value="GT_2_like_f"/>
    <property type="match status" value="1"/>
</dbReference>
<dbReference type="InterPro" id="IPR001453">
    <property type="entry name" value="MoaB/Mog_dom"/>
</dbReference>
<dbReference type="EMBL" id="JBBLZC010000005">
    <property type="protein sequence ID" value="MEK0082780.1"/>
    <property type="molecule type" value="Genomic_DNA"/>
</dbReference>
<organism evidence="3 4">
    <name type="scientific">Benzoatithermus flavus</name>
    <dbReference type="NCBI Taxonomy" id="3108223"/>
    <lineage>
        <taxon>Bacteria</taxon>
        <taxon>Pseudomonadati</taxon>
        <taxon>Pseudomonadota</taxon>
        <taxon>Alphaproteobacteria</taxon>
        <taxon>Geminicoccales</taxon>
        <taxon>Geminicoccaceae</taxon>
        <taxon>Benzoatithermus</taxon>
    </lineage>
</organism>
<dbReference type="PANTHER" id="PTHR43777">
    <property type="entry name" value="MOLYBDENUM COFACTOR CYTIDYLYLTRANSFERASE"/>
    <property type="match status" value="1"/>
</dbReference>
<keyword evidence="1" id="KW-0460">Magnesium</keyword>
<dbReference type="InterPro" id="IPR036425">
    <property type="entry name" value="MoaB/Mog-like_dom_sf"/>
</dbReference>
<dbReference type="PANTHER" id="PTHR43777:SF1">
    <property type="entry name" value="MOLYBDENUM COFACTOR CYTIDYLYLTRANSFERASE"/>
    <property type="match status" value="1"/>
</dbReference>
<keyword evidence="4" id="KW-1185">Reference proteome</keyword>
<reference evidence="3 4" key="1">
    <citation type="submission" date="2024-01" db="EMBL/GenBank/DDBJ databases">
        <title>Multi-omics insights into the function and evolution of sodium benzoate biodegradation pathways in Benzoatithermus flavus gen. nov., sp. nov. from hot spring.</title>
        <authorList>
            <person name="Hu C.-J."/>
            <person name="Li W.-J."/>
        </authorList>
    </citation>
    <scope>NUCLEOTIDE SEQUENCE [LARGE SCALE GENOMIC DNA]</scope>
    <source>
        <strain evidence="3 4">SYSU G07066</strain>
    </source>
</reference>
<dbReference type="Gene3D" id="3.90.550.10">
    <property type="entry name" value="Spore Coat Polysaccharide Biosynthesis Protein SpsA, Chain A"/>
    <property type="match status" value="1"/>
</dbReference>
<comment type="caution">
    <text evidence="3">The sequence shown here is derived from an EMBL/GenBank/DDBJ whole genome shotgun (WGS) entry which is preliminary data.</text>
</comment>
<dbReference type="CDD" id="cd03522">
    <property type="entry name" value="MoeA_like"/>
    <property type="match status" value="1"/>
</dbReference>
<name>A0ABU8XNK0_9PROT</name>
<dbReference type="InterPro" id="IPR025877">
    <property type="entry name" value="MobA-like_NTP_Trfase"/>
</dbReference>
<feature type="domain" description="MoaB/Mog" evidence="2">
    <location>
        <begin position="170"/>
        <end position="303"/>
    </location>
</feature>
<proteinExistence type="predicted"/>
<evidence type="ECO:0000313" key="3">
    <source>
        <dbReference type="EMBL" id="MEK0082780.1"/>
    </source>
</evidence>
<dbReference type="RefSeq" id="WP_418158635.1">
    <property type="nucleotide sequence ID" value="NZ_JBBLZC010000005.1"/>
</dbReference>
<evidence type="ECO:0000259" key="2">
    <source>
        <dbReference type="SMART" id="SM00852"/>
    </source>
</evidence>
<evidence type="ECO:0000313" key="4">
    <source>
        <dbReference type="Proteomes" id="UP001375743"/>
    </source>
</evidence>
<dbReference type="Proteomes" id="UP001375743">
    <property type="component" value="Unassembled WGS sequence"/>
</dbReference>
<evidence type="ECO:0000256" key="1">
    <source>
        <dbReference type="ARBA" id="ARBA00022842"/>
    </source>
</evidence>
<dbReference type="Pfam" id="PF00994">
    <property type="entry name" value="MoCF_biosynth"/>
    <property type="match status" value="1"/>
</dbReference>
<dbReference type="SUPFAM" id="SSF53218">
    <property type="entry name" value="Molybdenum cofactor biosynthesis proteins"/>
    <property type="match status" value="1"/>
</dbReference>
<dbReference type="Pfam" id="PF12804">
    <property type="entry name" value="NTP_transf_3"/>
    <property type="match status" value="1"/>
</dbReference>
<dbReference type="Gene3D" id="3.40.980.10">
    <property type="entry name" value="MoaB/Mog-like domain"/>
    <property type="match status" value="1"/>
</dbReference>